<keyword evidence="4" id="KW-1185">Reference proteome</keyword>
<dbReference type="GO" id="GO:0006355">
    <property type="term" value="P:regulation of DNA-templated transcription"/>
    <property type="evidence" value="ECO:0007669"/>
    <property type="project" value="InterPro"/>
</dbReference>
<dbReference type="SMART" id="SM00091">
    <property type="entry name" value="PAS"/>
    <property type="match status" value="2"/>
</dbReference>
<dbReference type="SUPFAM" id="SSF54631">
    <property type="entry name" value="CBS-domain pair"/>
    <property type="match status" value="1"/>
</dbReference>
<organism evidence="3 4">
    <name type="scientific">Vibrio aquaticus</name>
    <dbReference type="NCBI Taxonomy" id="2496559"/>
    <lineage>
        <taxon>Bacteria</taxon>
        <taxon>Pseudomonadati</taxon>
        <taxon>Pseudomonadota</taxon>
        <taxon>Gammaproteobacteria</taxon>
        <taxon>Vibrionales</taxon>
        <taxon>Vibrionaceae</taxon>
        <taxon>Vibrio</taxon>
    </lineage>
</organism>
<dbReference type="InterPro" id="IPR046342">
    <property type="entry name" value="CBS_dom_sf"/>
</dbReference>
<dbReference type="RefSeq" id="WP_126573463.1">
    <property type="nucleotide sequence ID" value="NZ_RXZH01000002.1"/>
</dbReference>
<dbReference type="InterPro" id="IPR000014">
    <property type="entry name" value="PAS"/>
</dbReference>
<evidence type="ECO:0000313" key="4">
    <source>
        <dbReference type="Proteomes" id="UP000268973"/>
    </source>
</evidence>
<dbReference type="NCBIfam" id="TIGR00229">
    <property type="entry name" value="sensory_box"/>
    <property type="match status" value="1"/>
</dbReference>
<gene>
    <name evidence="3" type="ORF">EJ063_07235</name>
</gene>
<accession>A0A3S0QE80</accession>
<dbReference type="AlphaFoldDB" id="A0A3S0QE80"/>
<dbReference type="InterPro" id="IPR013767">
    <property type="entry name" value="PAS_fold"/>
</dbReference>
<dbReference type="InterPro" id="IPR050706">
    <property type="entry name" value="Cyclic-di-GMP_PDE-like"/>
</dbReference>
<dbReference type="InterPro" id="IPR035965">
    <property type="entry name" value="PAS-like_dom_sf"/>
</dbReference>
<dbReference type="CDD" id="cd01948">
    <property type="entry name" value="EAL"/>
    <property type="match status" value="1"/>
</dbReference>
<dbReference type="InterPro" id="IPR001633">
    <property type="entry name" value="EAL_dom"/>
</dbReference>
<dbReference type="Gene3D" id="3.30.450.20">
    <property type="entry name" value="PAS domain"/>
    <property type="match status" value="1"/>
</dbReference>
<comment type="caution">
    <text evidence="3">The sequence shown here is derived from an EMBL/GenBank/DDBJ whole genome shotgun (WGS) entry which is preliminary data.</text>
</comment>
<dbReference type="Gene3D" id="3.20.20.450">
    <property type="entry name" value="EAL domain"/>
    <property type="match status" value="1"/>
</dbReference>
<dbReference type="CDD" id="cd00130">
    <property type="entry name" value="PAS"/>
    <property type="match status" value="1"/>
</dbReference>
<dbReference type="Pfam" id="PF00563">
    <property type="entry name" value="EAL"/>
    <property type="match status" value="1"/>
</dbReference>
<evidence type="ECO:0000313" key="3">
    <source>
        <dbReference type="EMBL" id="RTZ16584.1"/>
    </source>
</evidence>
<protein>
    <submittedName>
        <fullName evidence="3">EAL domain-containing protein</fullName>
    </submittedName>
</protein>
<dbReference type="SUPFAM" id="SSF55785">
    <property type="entry name" value="PYP-like sensor domain (PAS domain)"/>
    <property type="match status" value="1"/>
</dbReference>
<dbReference type="PROSITE" id="PS50883">
    <property type="entry name" value="EAL"/>
    <property type="match status" value="1"/>
</dbReference>
<feature type="domain" description="PAS" evidence="1">
    <location>
        <begin position="128"/>
        <end position="198"/>
    </location>
</feature>
<dbReference type="PANTHER" id="PTHR33121:SF79">
    <property type="entry name" value="CYCLIC DI-GMP PHOSPHODIESTERASE PDED-RELATED"/>
    <property type="match status" value="1"/>
</dbReference>
<dbReference type="PROSITE" id="PS50112">
    <property type="entry name" value="PAS"/>
    <property type="match status" value="1"/>
</dbReference>
<dbReference type="SUPFAM" id="SSF141868">
    <property type="entry name" value="EAL domain-like"/>
    <property type="match status" value="1"/>
</dbReference>
<reference evidence="3 4" key="1">
    <citation type="submission" date="2018-12" db="EMBL/GenBank/DDBJ databases">
        <title>Vibrio sp. isolated from China Sea.</title>
        <authorList>
            <person name="Li Y."/>
        </authorList>
    </citation>
    <scope>NUCLEOTIDE SEQUENCE [LARGE SCALE GENOMIC DNA]</scope>
    <source>
        <strain evidence="3 4">BEI207</strain>
    </source>
</reference>
<dbReference type="Gene3D" id="3.30.70.270">
    <property type="match status" value="1"/>
</dbReference>
<dbReference type="InterPro" id="IPR035919">
    <property type="entry name" value="EAL_sf"/>
</dbReference>
<dbReference type="Gene3D" id="3.10.580.10">
    <property type="entry name" value="CBS-domain"/>
    <property type="match status" value="1"/>
</dbReference>
<dbReference type="PANTHER" id="PTHR33121">
    <property type="entry name" value="CYCLIC DI-GMP PHOSPHODIESTERASE PDEF"/>
    <property type="match status" value="1"/>
</dbReference>
<dbReference type="OrthoDB" id="5643297at2"/>
<evidence type="ECO:0000259" key="2">
    <source>
        <dbReference type="PROSITE" id="PS50883"/>
    </source>
</evidence>
<dbReference type="EMBL" id="RXZH01000002">
    <property type="protein sequence ID" value="RTZ16584.1"/>
    <property type="molecule type" value="Genomic_DNA"/>
</dbReference>
<dbReference type="GO" id="GO:0071111">
    <property type="term" value="F:cyclic-guanylate-specific phosphodiesterase activity"/>
    <property type="evidence" value="ECO:0007669"/>
    <property type="project" value="InterPro"/>
</dbReference>
<sequence length="820" mass="92428">MLGLKDKNSRGVGEKGLEWQPFVQHEWKIDLQHQRLDCDEALKKRLFDSHQVIKASSLLELIQPNKREQIKRAFQIALDSGETQSIQCCLHTPNTLLVYAHITISKCNEHQLYGTLLPLIQIEDTHDLANIFSSVFDNPHHGILIADMRTQVMACNSTYEKLSGYQLPEILGQRTAIFNSQNHNKAYYQQLWQALSNNDSWNGTILSRHASGGTFTQDLTIQKVTSSTNKGFYLAVSSDLSGKLERVEDVESGGVELLTQLPNKERFVSRLAKYCDELEQGQGIVVLALLPDLPSDDREIKRQFASYLKDTTHVLTCGYLGQGCFVVCVPFTFTEGQSAVGQISRSISRFFHSFKHAQTSVAESLKRGLTGVSVYQADARSPAQLVSHAYQAVLEVHAGHERRVNFYDRQIHNQLERKKNIEQHVLDTLDQGCIDVYFQPIVDLESRRIDKFEALCRFPANGAFVATTEEFVTAVEDLNRVIELDDLVLSKAITALPELREKFGAHICLSVNRSLNAKEELTTILQSAAKVLDSKQAEPCSVVLEFTESAYFENDEKNKALLSELRNAGVKIAVDDFGTGSTSFRYLKECLFDILKIDRVFIQNLQQPSRQFDVIQSLIQLAYKLNLEVVAEGVETEQELANLHQLGVRYIQGYFFSKPLPLNELKKMDHYCEVPSLVQTECVGGLGKLVEAAPHLDPGDPLSLIYQRFEQSKSDALPVIDGKVCVGVVDVYTMNLHLTPAMGTDLESTKENHYWHKPANRLMKPVNSTLHWHTALNQIPNLLSDGVEFPWCLVDDEGEFKGLVTQKGVLTYFTNNKYIN</sequence>
<proteinExistence type="predicted"/>
<dbReference type="InterPro" id="IPR043128">
    <property type="entry name" value="Rev_trsase/Diguanyl_cyclase"/>
</dbReference>
<name>A0A3S0QE80_9VIBR</name>
<feature type="domain" description="EAL" evidence="2">
    <location>
        <begin position="418"/>
        <end position="673"/>
    </location>
</feature>
<dbReference type="Proteomes" id="UP000268973">
    <property type="component" value="Unassembled WGS sequence"/>
</dbReference>
<dbReference type="SMART" id="SM00052">
    <property type="entry name" value="EAL"/>
    <property type="match status" value="1"/>
</dbReference>
<evidence type="ECO:0000259" key="1">
    <source>
        <dbReference type="PROSITE" id="PS50112"/>
    </source>
</evidence>
<dbReference type="Pfam" id="PF00989">
    <property type="entry name" value="PAS"/>
    <property type="match status" value="1"/>
</dbReference>